<dbReference type="EC" id="2.7.2.8" evidence="9"/>
<dbReference type="SUPFAM" id="SSF53633">
    <property type="entry name" value="Carbamate kinase-like"/>
    <property type="match status" value="1"/>
</dbReference>
<comment type="subcellular location">
    <subcellularLocation>
        <location evidence="9">Cytoplasm</location>
    </subcellularLocation>
</comment>
<name>A0AAW6U4Z0_9BACT</name>
<evidence type="ECO:0000256" key="1">
    <source>
        <dbReference type="ARBA" id="ARBA00004828"/>
    </source>
</evidence>
<keyword evidence="12" id="KW-1185">Reference proteome</keyword>
<evidence type="ECO:0000256" key="7">
    <source>
        <dbReference type="ARBA" id="ARBA00022840"/>
    </source>
</evidence>
<dbReference type="InterPro" id="IPR004662">
    <property type="entry name" value="AcgluKinase_fam"/>
</dbReference>
<dbReference type="InterPro" id="IPR037528">
    <property type="entry name" value="ArgB"/>
</dbReference>
<dbReference type="RefSeq" id="WP_349246575.1">
    <property type="nucleotide sequence ID" value="NZ_JASCXX010000029.1"/>
</dbReference>
<evidence type="ECO:0000256" key="6">
    <source>
        <dbReference type="ARBA" id="ARBA00022777"/>
    </source>
</evidence>
<evidence type="ECO:0000256" key="5">
    <source>
        <dbReference type="ARBA" id="ARBA00022741"/>
    </source>
</evidence>
<dbReference type="InterPro" id="IPR001057">
    <property type="entry name" value="Glu/AcGlu_kinase"/>
</dbReference>
<evidence type="ECO:0000313" key="12">
    <source>
        <dbReference type="Proteomes" id="UP001431776"/>
    </source>
</evidence>
<sequence length="293" mass="31251">MQEAIAKAAALVEAMEYIRAFRGRMVVVKLGGSVLDDPAAQRSLLTDVAFMATVGMRPIIVHGGGKAITRAMNEAGLEPVWVQGRRYTDQRTLNIAEHTLVYKTNVPICQTLEELGCNAMGLHSLSSCVLLAETLRLPGPEGRKLDLGLVGKVIDVNGKLLRTLCADGTIPVIASVAIDKAGGKLNVNADSAAGKVAAAVAAEKLVMVSDTHGIRRDINDPESWISSLNEEQIKEMIDAGVITDAMFPKVEACLAALDAGVRKAHIIDGRIAHSLLLEIYTEKGIGTEIVQRP</sequence>
<comment type="function">
    <text evidence="9">Catalyzes the ATP-dependent phosphorylation of N-acetyl-L-glutamate.</text>
</comment>
<comment type="caution">
    <text evidence="11">The sequence shown here is derived from an EMBL/GenBank/DDBJ whole genome shotgun (WGS) entry which is preliminary data.</text>
</comment>
<keyword evidence="9" id="KW-0963">Cytoplasm</keyword>
<dbReference type="PANTHER" id="PTHR23342">
    <property type="entry name" value="N-ACETYLGLUTAMATE SYNTHASE"/>
    <property type="match status" value="1"/>
</dbReference>
<feature type="binding site" evidence="9">
    <location>
        <begin position="64"/>
        <end position="65"/>
    </location>
    <ligand>
        <name>substrate</name>
    </ligand>
</feature>
<dbReference type="InterPro" id="IPR036393">
    <property type="entry name" value="AceGlu_kinase-like_sf"/>
</dbReference>
<keyword evidence="4 9" id="KW-0808">Transferase</keyword>
<proteinExistence type="inferred from homology"/>
<evidence type="ECO:0000256" key="4">
    <source>
        <dbReference type="ARBA" id="ARBA00022679"/>
    </source>
</evidence>
<evidence type="ECO:0000313" key="11">
    <source>
        <dbReference type="EMBL" id="MDI6451166.1"/>
    </source>
</evidence>
<dbReference type="GO" id="GO:0005524">
    <property type="term" value="F:ATP binding"/>
    <property type="evidence" value="ECO:0007669"/>
    <property type="project" value="UniProtKB-UniRule"/>
</dbReference>
<dbReference type="Gene3D" id="3.40.1160.10">
    <property type="entry name" value="Acetylglutamate kinase-like"/>
    <property type="match status" value="1"/>
</dbReference>
<keyword evidence="2 9" id="KW-0055">Arginine biosynthesis</keyword>
<comment type="catalytic activity">
    <reaction evidence="8 9">
        <text>N-acetyl-L-glutamate + ATP = N-acetyl-L-glutamyl 5-phosphate + ADP</text>
        <dbReference type="Rhea" id="RHEA:14629"/>
        <dbReference type="ChEBI" id="CHEBI:30616"/>
        <dbReference type="ChEBI" id="CHEBI:44337"/>
        <dbReference type="ChEBI" id="CHEBI:57936"/>
        <dbReference type="ChEBI" id="CHEBI:456216"/>
        <dbReference type="EC" id="2.7.2.8"/>
    </reaction>
</comment>
<keyword evidence="7 9" id="KW-0067">ATP-binding</keyword>
<dbReference type="HAMAP" id="MF_00082">
    <property type="entry name" value="ArgB"/>
    <property type="match status" value="1"/>
</dbReference>
<dbReference type="PRINTS" id="PR00474">
    <property type="entry name" value="GLU5KINASE"/>
</dbReference>
<dbReference type="PANTHER" id="PTHR23342:SF0">
    <property type="entry name" value="N-ACETYLGLUTAMATE SYNTHASE, MITOCHONDRIAL"/>
    <property type="match status" value="1"/>
</dbReference>
<evidence type="ECO:0000256" key="2">
    <source>
        <dbReference type="ARBA" id="ARBA00022571"/>
    </source>
</evidence>
<dbReference type="GO" id="GO:0005737">
    <property type="term" value="C:cytoplasm"/>
    <property type="evidence" value="ECO:0007669"/>
    <property type="project" value="UniProtKB-SubCell"/>
</dbReference>
<feature type="domain" description="Aspartate/glutamate/uridylate kinase" evidence="10">
    <location>
        <begin position="25"/>
        <end position="268"/>
    </location>
</feature>
<evidence type="ECO:0000259" key="10">
    <source>
        <dbReference type="Pfam" id="PF00696"/>
    </source>
</evidence>
<organism evidence="11 12">
    <name type="scientific">Anaerobaca lacustris</name>
    <dbReference type="NCBI Taxonomy" id="3044600"/>
    <lineage>
        <taxon>Bacteria</taxon>
        <taxon>Pseudomonadati</taxon>
        <taxon>Planctomycetota</taxon>
        <taxon>Phycisphaerae</taxon>
        <taxon>Sedimentisphaerales</taxon>
        <taxon>Anaerobacaceae</taxon>
        <taxon>Anaerobaca</taxon>
    </lineage>
</organism>
<feature type="site" description="Transition state stabilizer" evidence="9">
    <location>
        <position position="249"/>
    </location>
</feature>
<dbReference type="Proteomes" id="UP001431776">
    <property type="component" value="Unassembled WGS sequence"/>
</dbReference>
<accession>A0AAW6U4Z0</accession>
<dbReference type="AlphaFoldDB" id="A0AAW6U4Z0"/>
<evidence type="ECO:0000256" key="9">
    <source>
        <dbReference type="HAMAP-Rule" id="MF_00082"/>
    </source>
</evidence>
<feature type="binding site" evidence="9">
    <location>
        <position position="86"/>
    </location>
    <ligand>
        <name>substrate</name>
    </ligand>
</feature>
<evidence type="ECO:0000256" key="3">
    <source>
        <dbReference type="ARBA" id="ARBA00022605"/>
    </source>
</evidence>
<comment type="pathway">
    <text evidence="1 9">Amino-acid biosynthesis; L-arginine biosynthesis; N(2)-acetyl-L-ornithine from L-glutamate: step 2/4.</text>
</comment>
<keyword evidence="3 9" id="KW-0028">Amino-acid biosynthesis</keyword>
<comment type="similarity">
    <text evidence="9">Belongs to the acetylglutamate kinase family. ArgB subfamily.</text>
</comment>
<dbReference type="PIRSF" id="PIRSF000728">
    <property type="entry name" value="NAGK"/>
    <property type="match status" value="1"/>
</dbReference>
<keyword evidence="6 9" id="KW-0418">Kinase</keyword>
<reference evidence="11" key="1">
    <citation type="submission" date="2023-05" db="EMBL/GenBank/DDBJ databases">
        <title>Anaerotaeda fermentans gen. nov., sp. nov., a novel anaerobic planctomycete of the new family within the order Sedimentisphaerales isolated from Taman Peninsula, Russia.</title>
        <authorList>
            <person name="Khomyakova M.A."/>
            <person name="Merkel A.Y."/>
            <person name="Slobodkin A.I."/>
        </authorList>
    </citation>
    <scope>NUCLEOTIDE SEQUENCE</scope>
    <source>
        <strain evidence="11">M17dextr</strain>
    </source>
</reference>
<dbReference type="GO" id="GO:0003991">
    <property type="term" value="F:acetylglutamate kinase activity"/>
    <property type="evidence" value="ECO:0007669"/>
    <property type="project" value="UniProtKB-UniRule"/>
</dbReference>
<dbReference type="Pfam" id="PF00696">
    <property type="entry name" value="AA_kinase"/>
    <property type="match status" value="1"/>
</dbReference>
<keyword evidence="5 9" id="KW-0547">Nucleotide-binding</keyword>
<feature type="binding site" evidence="9">
    <location>
        <position position="186"/>
    </location>
    <ligand>
        <name>substrate</name>
    </ligand>
</feature>
<gene>
    <name evidence="9 11" type="primary">argB</name>
    <name evidence="11" type="ORF">QJ522_19040</name>
</gene>
<feature type="site" description="Transition state stabilizer" evidence="9">
    <location>
        <position position="29"/>
    </location>
</feature>
<dbReference type="GO" id="GO:0042450">
    <property type="term" value="P:L-arginine biosynthetic process via ornithine"/>
    <property type="evidence" value="ECO:0007669"/>
    <property type="project" value="UniProtKB-UniRule"/>
</dbReference>
<dbReference type="FunFam" id="3.40.1160.10:FF:000004">
    <property type="entry name" value="Acetylglutamate kinase"/>
    <property type="match status" value="1"/>
</dbReference>
<dbReference type="NCBIfam" id="TIGR00761">
    <property type="entry name" value="argB"/>
    <property type="match status" value="1"/>
</dbReference>
<protein>
    <recommendedName>
        <fullName evidence="9">Acetylglutamate kinase</fullName>
        <ecNumber evidence="9">2.7.2.8</ecNumber>
    </recommendedName>
    <alternativeName>
        <fullName evidence="9">N-acetyl-L-glutamate 5-phosphotransferase</fullName>
    </alternativeName>
    <alternativeName>
        <fullName evidence="9">NAG kinase</fullName>
        <shortName evidence="9">NAGK</shortName>
    </alternativeName>
</protein>
<dbReference type="InterPro" id="IPR001048">
    <property type="entry name" value="Asp/Glu/Uridylate_kinase"/>
</dbReference>
<evidence type="ECO:0000256" key="8">
    <source>
        <dbReference type="ARBA" id="ARBA00048141"/>
    </source>
</evidence>
<dbReference type="EMBL" id="JASCXX010000029">
    <property type="protein sequence ID" value="MDI6451166.1"/>
    <property type="molecule type" value="Genomic_DNA"/>
</dbReference>